<proteinExistence type="predicted"/>
<dbReference type="Proteomes" id="UP001055580">
    <property type="component" value="Chromosome"/>
</dbReference>
<reference evidence="1" key="1">
    <citation type="submission" date="2022-05" db="EMBL/GenBank/DDBJ databases">
        <title>Sphingomonas sp. strain RMG20 Genome sequencing and assembly.</title>
        <authorList>
            <person name="Kim I."/>
        </authorList>
    </citation>
    <scope>NUCLEOTIDE SEQUENCE</scope>
    <source>
        <strain evidence="1">RMG20</strain>
    </source>
</reference>
<sequence length="47" mass="4782">MTAKTKLSFLRLFVGGFALGAAALVSVQVVHADDTALVPAAHAATSR</sequence>
<evidence type="ECO:0000313" key="2">
    <source>
        <dbReference type="Proteomes" id="UP001055580"/>
    </source>
</evidence>
<accession>A0ABY4TS55</accession>
<gene>
    <name evidence="1" type="ORF">M9980_11955</name>
</gene>
<evidence type="ECO:0000313" key="1">
    <source>
        <dbReference type="EMBL" id="URW75248.1"/>
    </source>
</evidence>
<name>A0ABY4TS55_9SPHN</name>
<dbReference type="EMBL" id="CP098401">
    <property type="protein sequence ID" value="URW75248.1"/>
    <property type="molecule type" value="Genomic_DNA"/>
</dbReference>
<protein>
    <submittedName>
        <fullName evidence="1">Uncharacterized protein</fullName>
    </submittedName>
</protein>
<keyword evidence="2" id="KW-1185">Reference proteome</keyword>
<dbReference type="RefSeq" id="WP_250751165.1">
    <property type="nucleotide sequence ID" value="NZ_CP098401.1"/>
</dbReference>
<organism evidence="1 2">
    <name type="scientific">Sphingomonas donggukensis</name>
    <dbReference type="NCBI Taxonomy" id="2949093"/>
    <lineage>
        <taxon>Bacteria</taxon>
        <taxon>Pseudomonadati</taxon>
        <taxon>Pseudomonadota</taxon>
        <taxon>Alphaproteobacteria</taxon>
        <taxon>Sphingomonadales</taxon>
        <taxon>Sphingomonadaceae</taxon>
        <taxon>Sphingomonas</taxon>
    </lineage>
</organism>